<keyword evidence="2 4" id="KW-0689">Ribosomal protein</keyword>
<dbReference type="InterPro" id="IPR047867">
    <property type="entry name" value="Ribosomal_uL22_bac/org-type"/>
</dbReference>
<protein>
    <recommendedName>
        <fullName evidence="7">50S ribosomal protein L22, chloroplastic</fullName>
    </recommendedName>
</protein>
<dbReference type="Gene3D" id="3.90.470.10">
    <property type="entry name" value="Ribosomal protein L22/L17"/>
    <property type="match status" value="1"/>
</dbReference>
<proteinExistence type="inferred from homology"/>
<keyword evidence="3 4" id="KW-0687">Ribonucleoprotein</keyword>
<evidence type="ECO:0000313" key="5">
    <source>
        <dbReference type="EMBL" id="CAG9330496.1"/>
    </source>
</evidence>
<dbReference type="AlphaFoldDB" id="A0AAU9JVT6"/>
<dbReference type="GO" id="GO:0005762">
    <property type="term" value="C:mitochondrial large ribosomal subunit"/>
    <property type="evidence" value="ECO:0007669"/>
    <property type="project" value="TreeGrafter"/>
</dbReference>
<sequence>MLSKIARGYRSWFNLSSVHLIFKKDHPKPIQHYTDRGLIIHPSQKTFTPPPTISLTFTPPESSFVPPPPPFHKVVVEKPPVVPRVAVALRKKIPSSMKKIVPLLHILKRIHVADAEYKLIALSYKKAADYLLRLLNAAVHNATTHKNLSVDRLFIKTIEVGRNTPGRFVKFHAKGLAARGESARVQVRITLEEKSPEDIYKIMMKGKFPAMLAAKLRNDFFHGGCDLSDLQAETSTMTAKGRQQQHLMLKRKVIQIDKENRKKGIIIAREDIEEAVLEEGAKQYAEDYWRAKKEQTEMLYTHRQEVFKNNEGIK</sequence>
<evidence type="ECO:0008006" key="7">
    <source>
        <dbReference type="Google" id="ProtNLM"/>
    </source>
</evidence>
<name>A0AAU9JVT6_9CILI</name>
<reference evidence="5" key="1">
    <citation type="submission" date="2021-09" db="EMBL/GenBank/DDBJ databases">
        <authorList>
            <consortium name="AG Swart"/>
            <person name="Singh M."/>
            <person name="Singh A."/>
            <person name="Seah K."/>
            <person name="Emmerich C."/>
        </authorList>
    </citation>
    <scope>NUCLEOTIDE SEQUENCE</scope>
    <source>
        <strain evidence="5">ATCC30299</strain>
    </source>
</reference>
<dbReference type="Proteomes" id="UP001162131">
    <property type="component" value="Unassembled WGS sequence"/>
</dbReference>
<gene>
    <name evidence="5" type="ORF">BSTOLATCC_MIC51084</name>
</gene>
<dbReference type="GO" id="GO:0003735">
    <property type="term" value="F:structural constituent of ribosome"/>
    <property type="evidence" value="ECO:0007669"/>
    <property type="project" value="InterPro"/>
</dbReference>
<comment type="similarity">
    <text evidence="1 4">Belongs to the universal ribosomal protein uL22 family.</text>
</comment>
<dbReference type="Pfam" id="PF00237">
    <property type="entry name" value="Ribosomal_L22"/>
    <property type="match status" value="1"/>
</dbReference>
<organism evidence="5 6">
    <name type="scientific">Blepharisma stoltei</name>
    <dbReference type="NCBI Taxonomy" id="1481888"/>
    <lineage>
        <taxon>Eukaryota</taxon>
        <taxon>Sar</taxon>
        <taxon>Alveolata</taxon>
        <taxon>Ciliophora</taxon>
        <taxon>Postciliodesmatophora</taxon>
        <taxon>Heterotrichea</taxon>
        <taxon>Heterotrichida</taxon>
        <taxon>Blepharismidae</taxon>
        <taxon>Blepharisma</taxon>
    </lineage>
</organism>
<dbReference type="GO" id="GO:0006412">
    <property type="term" value="P:translation"/>
    <property type="evidence" value="ECO:0007669"/>
    <property type="project" value="InterPro"/>
</dbReference>
<evidence type="ECO:0000256" key="3">
    <source>
        <dbReference type="ARBA" id="ARBA00023274"/>
    </source>
</evidence>
<dbReference type="InterPro" id="IPR036394">
    <property type="entry name" value="Ribosomal_uL22_sf"/>
</dbReference>
<evidence type="ECO:0000256" key="4">
    <source>
        <dbReference type="RuleBase" id="RU004005"/>
    </source>
</evidence>
<evidence type="ECO:0000313" key="6">
    <source>
        <dbReference type="Proteomes" id="UP001162131"/>
    </source>
</evidence>
<dbReference type="EMBL" id="CAJZBQ010000051">
    <property type="protein sequence ID" value="CAG9330496.1"/>
    <property type="molecule type" value="Genomic_DNA"/>
</dbReference>
<comment type="caution">
    <text evidence="5">The sequence shown here is derived from an EMBL/GenBank/DDBJ whole genome shotgun (WGS) entry which is preliminary data.</text>
</comment>
<keyword evidence="6" id="KW-1185">Reference proteome</keyword>
<dbReference type="InterPro" id="IPR001063">
    <property type="entry name" value="Ribosomal_uL22"/>
</dbReference>
<accession>A0AAU9JVT6</accession>
<dbReference type="PANTHER" id="PTHR13501">
    <property type="entry name" value="CHLOROPLAST 50S RIBOSOMAL PROTEIN L22-RELATED"/>
    <property type="match status" value="1"/>
</dbReference>
<evidence type="ECO:0000256" key="1">
    <source>
        <dbReference type="ARBA" id="ARBA00009451"/>
    </source>
</evidence>
<dbReference type="SUPFAM" id="SSF54843">
    <property type="entry name" value="Ribosomal protein L22"/>
    <property type="match status" value="1"/>
</dbReference>
<evidence type="ECO:0000256" key="2">
    <source>
        <dbReference type="ARBA" id="ARBA00022980"/>
    </source>
</evidence>
<dbReference type="PANTHER" id="PTHR13501:SF8">
    <property type="entry name" value="LARGE RIBOSOMAL SUBUNIT PROTEIN UL22M"/>
    <property type="match status" value="1"/>
</dbReference>